<evidence type="ECO:0000313" key="1">
    <source>
        <dbReference type="EMBL" id="KAG2098697.1"/>
    </source>
</evidence>
<dbReference type="RefSeq" id="XP_041288945.1">
    <property type="nucleotide sequence ID" value="XM_041444235.1"/>
</dbReference>
<name>A0A9P7F0A8_9AGAM</name>
<dbReference type="GeneID" id="64706494"/>
<reference evidence="1" key="1">
    <citation type="journal article" date="2020" name="New Phytol.">
        <title>Comparative genomics reveals dynamic genome evolution in host specialist ectomycorrhizal fungi.</title>
        <authorList>
            <person name="Lofgren L.A."/>
            <person name="Nguyen N.H."/>
            <person name="Vilgalys R."/>
            <person name="Ruytinx J."/>
            <person name="Liao H.L."/>
            <person name="Branco S."/>
            <person name="Kuo A."/>
            <person name="LaButti K."/>
            <person name="Lipzen A."/>
            <person name="Andreopoulos W."/>
            <person name="Pangilinan J."/>
            <person name="Riley R."/>
            <person name="Hundley H."/>
            <person name="Na H."/>
            <person name="Barry K."/>
            <person name="Grigoriev I.V."/>
            <person name="Stajich J.E."/>
            <person name="Kennedy P.G."/>
        </authorList>
    </citation>
    <scope>NUCLEOTIDE SEQUENCE</scope>
    <source>
        <strain evidence="1">FC423</strain>
    </source>
</reference>
<dbReference type="Proteomes" id="UP000823399">
    <property type="component" value="Unassembled WGS sequence"/>
</dbReference>
<dbReference type="EMBL" id="JABBWM010000060">
    <property type="protein sequence ID" value="KAG2098697.1"/>
    <property type="molecule type" value="Genomic_DNA"/>
</dbReference>
<gene>
    <name evidence="1" type="ORF">F5147DRAFT_839554</name>
</gene>
<proteinExistence type="predicted"/>
<accession>A0A9P7F0A8</accession>
<sequence length="96" mass="10754">MIRIVRLPLIYRCLSLESSLTETHLKILVSFCSTINRSGHFALSIEKGRANCGVGYYGVICVLLGGRRQGRTLLYHGCTRSRINLAIVQRRSTDSL</sequence>
<keyword evidence="2" id="KW-1185">Reference proteome</keyword>
<protein>
    <submittedName>
        <fullName evidence="1">Uncharacterized protein</fullName>
    </submittedName>
</protein>
<evidence type="ECO:0000313" key="2">
    <source>
        <dbReference type="Proteomes" id="UP000823399"/>
    </source>
</evidence>
<organism evidence="1 2">
    <name type="scientific">Suillus discolor</name>
    <dbReference type="NCBI Taxonomy" id="1912936"/>
    <lineage>
        <taxon>Eukaryota</taxon>
        <taxon>Fungi</taxon>
        <taxon>Dikarya</taxon>
        <taxon>Basidiomycota</taxon>
        <taxon>Agaricomycotina</taxon>
        <taxon>Agaricomycetes</taxon>
        <taxon>Agaricomycetidae</taxon>
        <taxon>Boletales</taxon>
        <taxon>Suillineae</taxon>
        <taxon>Suillaceae</taxon>
        <taxon>Suillus</taxon>
    </lineage>
</organism>
<dbReference type="AlphaFoldDB" id="A0A9P7F0A8"/>
<comment type="caution">
    <text evidence="1">The sequence shown here is derived from an EMBL/GenBank/DDBJ whole genome shotgun (WGS) entry which is preliminary data.</text>
</comment>